<sequence length="353" mass="37942">MIETDALIVGAGPVGLFQVFELGLLEIGAHVVDSLPQPGGQCIELYPDKPIYDIPGLLATSGRELVARLLQQIAPFKAPLHLDQEVSLVQRQPDGRFRVETRRGLQFMAKTVFIAGGVGAFQPKPLRVDGLAAFEGSQLHYRVQDPARFAGRHIVVVGGGDSALDWANHLADPASPHRAASVTLLHRRDAFQALPAGVARMRALCEAGQMQFATGQVAGIEVQQGRLVAAKVLGGDGVTRVVPLDDLLVFFGLSPRLGPIADWGLAIERKQLVVDTEKFETSEPGIFAVGDINTYPGKKKLILCGFHEATLAAFGALRHVHPDKPGHLQYTTTSPRLHELLGVETPLHDDGGT</sequence>
<dbReference type="InterPro" id="IPR050097">
    <property type="entry name" value="Ferredoxin-NADP_redctase_2"/>
</dbReference>
<dbReference type="InterPro" id="IPR022890">
    <property type="entry name" value="Fd--NADP_Rdtase_type_2"/>
</dbReference>
<dbReference type="GO" id="GO:0050661">
    <property type="term" value="F:NADP binding"/>
    <property type="evidence" value="ECO:0007669"/>
    <property type="project" value="UniProtKB-UniRule"/>
</dbReference>
<dbReference type="InterPro" id="IPR036188">
    <property type="entry name" value="FAD/NAD-bd_sf"/>
</dbReference>
<keyword evidence="1 5" id="KW-0285">Flavoprotein</keyword>
<feature type="binding site" evidence="5">
    <location>
        <position position="121"/>
    </location>
    <ligand>
        <name>FAD</name>
        <dbReference type="ChEBI" id="CHEBI:57692"/>
    </ligand>
</feature>
<dbReference type="GO" id="GO:0004324">
    <property type="term" value="F:ferredoxin-NADP+ reductase activity"/>
    <property type="evidence" value="ECO:0007669"/>
    <property type="project" value="UniProtKB-UniRule"/>
</dbReference>
<evidence type="ECO:0000256" key="5">
    <source>
        <dbReference type="HAMAP-Rule" id="MF_01685"/>
    </source>
</evidence>
<evidence type="ECO:0000256" key="1">
    <source>
        <dbReference type="ARBA" id="ARBA00022630"/>
    </source>
</evidence>
<evidence type="ECO:0000256" key="4">
    <source>
        <dbReference type="ARBA" id="ARBA00023002"/>
    </source>
</evidence>
<dbReference type="PRINTS" id="PR00368">
    <property type="entry name" value="FADPNR"/>
</dbReference>
<reference evidence="7 8" key="1">
    <citation type="submission" date="2024-02" db="EMBL/GenBank/DDBJ databases">
        <title>Genome sequence of Aquincola sp. MAHUQ-54.</title>
        <authorList>
            <person name="Huq M.A."/>
        </authorList>
    </citation>
    <scope>NUCLEOTIDE SEQUENCE [LARGE SCALE GENOMIC DNA]</scope>
    <source>
        <strain evidence="7 8">MAHUQ-54</strain>
    </source>
</reference>
<feature type="binding site" evidence="5">
    <location>
        <position position="332"/>
    </location>
    <ligand>
        <name>FAD</name>
        <dbReference type="ChEBI" id="CHEBI:57692"/>
    </ligand>
</feature>
<evidence type="ECO:0000313" key="8">
    <source>
        <dbReference type="Proteomes" id="UP001336250"/>
    </source>
</evidence>
<dbReference type="EC" id="1.18.1.2" evidence="5"/>
<dbReference type="InterPro" id="IPR023753">
    <property type="entry name" value="FAD/NAD-binding_dom"/>
</dbReference>
<name>A0AAW9QPT3_9BURK</name>
<comment type="caution">
    <text evidence="5">Lacks conserved residue(s) required for the propagation of feature annotation.</text>
</comment>
<keyword evidence="4 5" id="KW-0560">Oxidoreductase</keyword>
<feature type="binding site" evidence="5">
    <location>
        <position position="41"/>
    </location>
    <ligand>
        <name>FAD</name>
        <dbReference type="ChEBI" id="CHEBI:57692"/>
    </ligand>
</feature>
<gene>
    <name evidence="7" type="ORF">V4F39_26050</name>
</gene>
<dbReference type="HAMAP" id="MF_01685">
    <property type="entry name" value="FENR2"/>
    <property type="match status" value="1"/>
</dbReference>
<feature type="domain" description="FAD/NAD(P)-binding" evidence="6">
    <location>
        <begin position="5"/>
        <end position="293"/>
    </location>
</feature>
<keyword evidence="3 5" id="KW-0521">NADP</keyword>
<evidence type="ECO:0000256" key="3">
    <source>
        <dbReference type="ARBA" id="ARBA00022857"/>
    </source>
</evidence>
<feature type="binding site" evidence="5">
    <location>
        <position position="33"/>
    </location>
    <ligand>
        <name>FAD</name>
        <dbReference type="ChEBI" id="CHEBI:57692"/>
    </ligand>
</feature>
<dbReference type="Gene3D" id="3.50.50.60">
    <property type="entry name" value="FAD/NAD(P)-binding domain"/>
    <property type="match status" value="2"/>
</dbReference>
<dbReference type="Pfam" id="PF07992">
    <property type="entry name" value="Pyr_redox_2"/>
    <property type="match status" value="1"/>
</dbReference>
<protein>
    <recommendedName>
        <fullName evidence="5">Ferredoxin--NADP reductase</fullName>
        <shortName evidence="5">FNR</shortName>
        <shortName evidence="5">Fd-NADP(+) reductase</shortName>
        <ecNumber evidence="5">1.18.1.2</ecNumber>
    </recommendedName>
</protein>
<keyword evidence="2 5" id="KW-0274">FAD</keyword>
<evidence type="ECO:0000259" key="6">
    <source>
        <dbReference type="Pfam" id="PF07992"/>
    </source>
</evidence>
<evidence type="ECO:0000256" key="2">
    <source>
        <dbReference type="ARBA" id="ARBA00022827"/>
    </source>
</evidence>
<feature type="binding site" evidence="5">
    <location>
        <position position="291"/>
    </location>
    <ligand>
        <name>FAD</name>
        <dbReference type="ChEBI" id="CHEBI:57692"/>
    </ligand>
</feature>
<organism evidence="7 8">
    <name type="scientific">Aquincola agrisoli</name>
    <dbReference type="NCBI Taxonomy" id="3119538"/>
    <lineage>
        <taxon>Bacteria</taxon>
        <taxon>Pseudomonadati</taxon>
        <taxon>Pseudomonadota</taxon>
        <taxon>Betaproteobacteria</taxon>
        <taxon>Burkholderiales</taxon>
        <taxon>Sphaerotilaceae</taxon>
        <taxon>Aquincola</taxon>
    </lineage>
</organism>
<dbReference type="SUPFAM" id="SSF51905">
    <property type="entry name" value="FAD/NAD(P)-binding domain"/>
    <property type="match status" value="1"/>
</dbReference>
<comment type="cofactor">
    <cofactor evidence="5">
        <name>FAD</name>
        <dbReference type="ChEBI" id="CHEBI:57692"/>
    </cofactor>
    <text evidence="5">Binds 1 FAD per subunit.</text>
</comment>
<feature type="binding site" evidence="5">
    <location>
        <position position="46"/>
    </location>
    <ligand>
        <name>FAD</name>
        <dbReference type="ChEBI" id="CHEBI:57692"/>
    </ligand>
</feature>
<feature type="binding site" evidence="5">
    <location>
        <position position="86"/>
    </location>
    <ligand>
        <name>FAD</name>
        <dbReference type="ChEBI" id="CHEBI:57692"/>
    </ligand>
</feature>
<dbReference type="PRINTS" id="PR00469">
    <property type="entry name" value="PNDRDTASEII"/>
</dbReference>
<proteinExistence type="inferred from homology"/>
<dbReference type="GO" id="GO:0050660">
    <property type="term" value="F:flavin adenine dinucleotide binding"/>
    <property type="evidence" value="ECO:0007669"/>
    <property type="project" value="UniProtKB-UniRule"/>
</dbReference>
<dbReference type="AlphaFoldDB" id="A0AAW9QPT3"/>
<dbReference type="Proteomes" id="UP001336250">
    <property type="component" value="Unassembled WGS sequence"/>
</dbReference>
<comment type="catalytic activity">
    <reaction evidence="5">
        <text>2 reduced [2Fe-2S]-[ferredoxin] + NADP(+) + H(+) = 2 oxidized [2Fe-2S]-[ferredoxin] + NADPH</text>
        <dbReference type="Rhea" id="RHEA:20125"/>
        <dbReference type="Rhea" id="RHEA-COMP:10000"/>
        <dbReference type="Rhea" id="RHEA-COMP:10001"/>
        <dbReference type="ChEBI" id="CHEBI:15378"/>
        <dbReference type="ChEBI" id="CHEBI:33737"/>
        <dbReference type="ChEBI" id="CHEBI:33738"/>
        <dbReference type="ChEBI" id="CHEBI:57783"/>
        <dbReference type="ChEBI" id="CHEBI:58349"/>
        <dbReference type="EC" id="1.18.1.2"/>
    </reaction>
</comment>
<evidence type="ECO:0000313" key="7">
    <source>
        <dbReference type="EMBL" id="MEF7617402.1"/>
    </source>
</evidence>
<dbReference type="EMBL" id="JAZIBG010000056">
    <property type="protein sequence ID" value="MEF7617402.1"/>
    <property type="molecule type" value="Genomic_DNA"/>
</dbReference>
<keyword evidence="8" id="KW-1185">Reference proteome</keyword>
<comment type="subunit">
    <text evidence="5">Homodimer.</text>
</comment>
<accession>A0AAW9QPT3</accession>
<comment type="caution">
    <text evidence="7">The sequence shown here is derived from an EMBL/GenBank/DDBJ whole genome shotgun (WGS) entry which is preliminary data.</text>
</comment>
<dbReference type="RefSeq" id="WP_332293164.1">
    <property type="nucleotide sequence ID" value="NZ_JAZIBG010000056.1"/>
</dbReference>
<dbReference type="PANTHER" id="PTHR48105">
    <property type="entry name" value="THIOREDOXIN REDUCTASE 1-RELATED-RELATED"/>
    <property type="match status" value="1"/>
</dbReference>
<comment type="similarity">
    <text evidence="5">Belongs to the ferredoxin--NADP reductase type 2 family.</text>
</comment>